<dbReference type="AlphaFoldDB" id="D7EBD4"/>
<dbReference type="InterPro" id="IPR012025">
    <property type="entry name" value="Methan_mark_6"/>
</dbReference>
<dbReference type="GeneID" id="9347468"/>
<proteinExistence type="predicted"/>
<evidence type="ECO:0000313" key="2">
    <source>
        <dbReference type="Proteomes" id="UP000000391"/>
    </source>
</evidence>
<dbReference type="RefSeq" id="WP_013195216.1">
    <property type="nucleotide sequence ID" value="NC_014253.1"/>
</dbReference>
<dbReference type="OrthoDB" id="148219at2157"/>
<evidence type="ECO:0000313" key="1">
    <source>
        <dbReference type="EMBL" id="ADI74651.1"/>
    </source>
</evidence>
<protein>
    <submittedName>
        <fullName evidence="1">Methanogenesis marker protein 6</fullName>
    </submittedName>
</protein>
<dbReference type="Pfam" id="PF09875">
    <property type="entry name" value="DUF2102"/>
    <property type="match status" value="1"/>
</dbReference>
<reference evidence="1 2" key="1">
    <citation type="submission" date="2010-06" db="EMBL/GenBank/DDBJ databases">
        <title>Complete sequence chromosome of Methanohalobium evestigatum Z-7303.</title>
        <authorList>
            <consortium name="US DOE Joint Genome Institute"/>
            <person name="Lucas S."/>
            <person name="Copeland A."/>
            <person name="Lapidus A."/>
            <person name="Cheng J.-F."/>
            <person name="Bruce D."/>
            <person name="Goodwin L."/>
            <person name="Pitluck S."/>
            <person name="Saunders E."/>
            <person name="Detter J.C."/>
            <person name="Han C."/>
            <person name="Tapia R."/>
            <person name="Land M."/>
            <person name="Hauser L."/>
            <person name="Kyrpides N."/>
            <person name="Mikhailova N."/>
            <person name="Sieprawska-Lupa M."/>
            <person name="Whitman W.B."/>
            <person name="Anderson I."/>
            <person name="Woyke T."/>
        </authorList>
    </citation>
    <scope>NUCLEOTIDE SEQUENCE [LARGE SCALE GENOMIC DNA]</scope>
    <source>
        <strain evidence="2">ATCC BAA-1072 / DSM 3721 / NBRC 107634 / OCM 161 / Z-7303</strain>
    </source>
</reference>
<dbReference type="KEGG" id="mev:Metev_1815"/>
<dbReference type="PIRSF" id="PIRSF005642">
    <property type="entry name" value="UCP005642"/>
    <property type="match status" value="1"/>
</dbReference>
<gene>
    <name evidence="1" type="ordered locus">Metev_1815</name>
</gene>
<organism evidence="1 2">
    <name type="scientific">Methanohalobium evestigatum (strain ATCC BAA-1072 / DSM 3721 / NBRC 107634 / OCM 161 / Z-7303)</name>
    <dbReference type="NCBI Taxonomy" id="644295"/>
    <lineage>
        <taxon>Archaea</taxon>
        <taxon>Methanobacteriati</taxon>
        <taxon>Methanobacteriota</taxon>
        <taxon>Stenosarchaea group</taxon>
        <taxon>Methanomicrobia</taxon>
        <taxon>Methanosarcinales</taxon>
        <taxon>Methanosarcinaceae</taxon>
        <taxon>Methanohalobium</taxon>
    </lineage>
</organism>
<dbReference type="STRING" id="644295.Metev_1815"/>
<dbReference type="Proteomes" id="UP000000391">
    <property type="component" value="Chromosome"/>
</dbReference>
<keyword evidence="2" id="KW-1185">Reference proteome</keyword>
<sequence>MPENNTNNNNQQDTITKLVVIDSDWVLPSDAAMKIYESETEVTVKETCFGLMVHGPSEAVNRAVEDVVSMDRNHIFVKQRGFPPGDERRCRAVRGGGPRPGYYFLREEVNMLPTIGKALDDYDKGVSVKETKKSKKLKTSKLKDIIESNVEE</sequence>
<dbReference type="EMBL" id="CP002069">
    <property type="protein sequence ID" value="ADI74651.1"/>
    <property type="molecule type" value="Genomic_DNA"/>
</dbReference>
<dbReference type="NCBIfam" id="TIGR03272">
    <property type="entry name" value="methan_mark_6"/>
    <property type="match status" value="1"/>
</dbReference>
<dbReference type="HOGENOM" id="CLU_132457_1_0_2"/>
<accession>D7EBD4</accession>
<name>D7EBD4_METEZ</name>